<dbReference type="OrthoDB" id="10940at2157"/>
<keyword evidence="2" id="KW-1185">Reference proteome</keyword>
<name>A0A6B0TCU4_9EURY</name>
<gene>
    <name evidence="1" type="ORF">GRX03_05285</name>
</gene>
<dbReference type="InterPro" id="IPR011004">
    <property type="entry name" value="Trimer_LpxA-like_sf"/>
</dbReference>
<sequence length="173" mass="18458">MIRGYNDEEPDIADSAYVDPQATIIGDVTIGPDATILPGAVLRGDGGEIVLEAKANVQDNVTIHADEPTYQVVLEENAAVGHNAIVHNATIGEHSLVGMHATVLDDAVLEPYSAVAAKTLVMEDQTIPSYTMAGGRPAETIKEDLPEDSMLFQAAEFYVERAKGLEAGRIIEE</sequence>
<protein>
    <submittedName>
        <fullName evidence="1">Gamma carbonic anhydrase family protein</fullName>
    </submittedName>
</protein>
<dbReference type="InterPro" id="IPR001451">
    <property type="entry name" value="Hexapep"/>
</dbReference>
<dbReference type="PANTHER" id="PTHR13061">
    <property type="entry name" value="DYNACTIN SUBUNIT P25"/>
    <property type="match status" value="1"/>
</dbReference>
<comment type="caution">
    <text evidence="1">The sequence shown here is derived from an EMBL/GenBank/DDBJ whole genome shotgun (WGS) entry which is preliminary data.</text>
</comment>
<reference evidence="1 2" key="1">
    <citation type="submission" date="2019-12" db="EMBL/GenBank/DDBJ databases">
        <title>Isolation and characterization of three novel carbon monoxide-oxidizing members of Halobacteria from salione crusts and soils.</title>
        <authorList>
            <person name="Myers M.R."/>
            <person name="King G.M."/>
        </authorList>
    </citation>
    <scope>NUCLEOTIDE SEQUENCE [LARGE SCALE GENOMIC DNA]</scope>
    <source>
        <strain evidence="1 2">WSH3</strain>
    </source>
</reference>
<organism evidence="1 2">
    <name type="scientific">Halovenus carboxidivorans</name>
    <dbReference type="NCBI Taxonomy" id="2692199"/>
    <lineage>
        <taxon>Archaea</taxon>
        <taxon>Methanobacteriati</taxon>
        <taxon>Methanobacteriota</taxon>
        <taxon>Stenosarchaea group</taxon>
        <taxon>Halobacteria</taxon>
        <taxon>Halobacteriales</taxon>
        <taxon>Haloarculaceae</taxon>
        <taxon>Halovenus</taxon>
    </lineage>
</organism>
<proteinExistence type="predicted"/>
<accession>A0A6B0TCU4</accession>
<dbReference type="CDD" id="cd04645">
    <property type="entry name" value="LbH_gamma_CA_like"/>
    <property type="match status" value="1"/>
</dbReference>
<dbReference type="Pfam" id="PF00132">
    <property type="entry name" value="Hexapep"/>
    <property type="match status" value="1"/>
</dbReference>
<dbReference type="InterPro" id="IPR047324">
    <property type="entry name" value="LbH_gamma_CA-like"/>
</dbReference>
<evidence type="ECO:0000313" key="2">
    <source>
        <dbReference type="Proteomes" id="UP000466535"/>
    </source>
</evidence>
<dbReference type="SUPFAM" id="SSF51161">
    <property type="entry name" value="Trimeric LpxA-like enzymes"/>
    <property type="match status" value="1"/>
</dbReference>
<dbReference type="PANTHER" id="PTHR13061:SF29">
    <property type="entry name" value="GAMMA CARBONIC ANHYDRASE-LIKE 1, MITOCHONDRIAL-RELATED"/>
    <property type="match status" value="1"/>
</dbReference>
<dbReference type="EMBL" id="WUUT01000001">
    <property type="protein sequence ID" value="MXR51019.1"/>
    <property type="molecule type" value="Genomic_DNA"/>
</dbReference>
<dbReference type="RefSeq" id="WP_159763099.1">
    <property type="nucleotide sequence ID" value="NZ_WUUT01000001.1"/>
</dbReference>
<dbReference type="Gene3D" id="2.160.10.10">
    <property type="entry name" value="Hexapeptide repeat proteins"/>
    <property type="match status" value="1"/>
</dbReference>
<dbReference type="AlphaFoldDB" id="A0A6B0TCU4"/>
<dbReference type="Proteomes" id="UP000466535">
    <property type="component" value="Unassembled WGS sequence"/>
</dbReference>
<evidence type="ECO:0000313" key="1">
    <source>
        <dbReference type="EMBL" id="MXR51019.1"/>
    </source>
</evidence>
<dbReference type="InterPro" id="IPR050484">
    <property type="entry name" value="Transf_Hexapept/Carb_Anhydrase"/>
</dbReference>